<dbReference type="Proteomes" id="UP001055093">
    <property type="component" value="Unassembled WGS sequence"/>
</dbReference>
<sequence>MAIQAFLQTVVRNAAVEMVDVVQAGIAGEPLQDVRQNVVRTAAQLRAVEVPGVGLLPDGLLVLVAGRRLTANHQILDAGGAKRLMPLVVQRRLGAFRPSIAVGR</sequence>
<evidence type="ECO:0000313" key="2">
    <source>
        <dbReference type="Proteomes" id="UP001055093"/>
    </source>
</evidence>
<organism evidence="1 2">
    <name type="scientific">Methylorubrum suomiense</name>
    <dbReference type="NCBI Taxonomy" id="144191"/>
    <lineage>
        <taxon>Bacteria</taxon>
        <taxon>Pseudomonadati</taxon>
        <taxon>Pseudomonadota</taxon>
        <taxon>Alphaproteobacteria</taxon>
        <taxon>Hyphomicrobiales</taxon>
        <taxon>Methylobacteriaceae</taxon>
        <taxon>Methylorubrum</taxon>
    </lineage>
</organism>
<gene>
    <name evidence="1" type="ORF">BGCPKDLD_4836</name>
</gene>
<reference evidence="1" key="1">
    <citation type="journal article" date="2021" name="Front. Microbiol.">
        <title>Comprehensive Comparative Genomics and Phenotyping of Methylobacterium Species.</title>
        <authorList>
            <person name="Alessa O."/>
            <person name="Ogura Y."/>
            <person name="Fujitani Y."/>
            <person name="Takami H."/>
            <person name="Hayashi T."/>
            <person name="Sahin N."/>
            <person name="Tani A."/>
        </authorList>
    </citation>
    <scope>NUCLEOTIDE SEQUENCE</scope>
    <source>
        <strain evidence="1">DSM 14458</strain>
    </source>
</reference>
<name>A0ABQ4V2B1_9HYPH</name>
<protein>
    <submittedName>
        <fullName evidence="1">Uncharacterized protein</fullName>
    </submittedName>
</protein>
<evidence type="ECO:0000313" key="1">
    <source>
        <dbReference type="EMBL" id="GJE78224.1"/>
    </source>
</evidence>
<dbReference type="EMBL" id="BPRE01000021">
    <property type="protein sequence ID" value="GJE78224.1"/>
    <property type="molecule type" value="Genomic_DNA"/>
</dbReference>
<proteinExistence type="predicted"/>
<reference evidence="1" key="2">
    <citation type="submission" date="2021-08" db="EMBL/GenBank/DDBJ databases">
        <authorList>
            <person name="Tani A."/>
            <person name="Ola A."/>
            <person name="Ogura Y."/>
            <person name="Katsura K."/>
            <person name="Hayashi T."/>
        </authorList>
    </citation>
    <scope>NUCLEOTIDE SEQUENCE</scope>
    <source>
        <strain evidence="1">DSM 14458</strain>
    </source>
</reference>
<comment type="caution">
    <text evidence="1">The sequence shown here is derived from an EMBL/GenBank/DDBJ whole genome shotgun (WGS) entry which is preliminary data.</text>
</comment>
<keyword evidence="2" id="KW-1185">Reference proteome</keyword>
<accession>A0ABQ4V2B1</accession>